<protein>
    <submittedName>
        <fullName evidence="1">Uncharacterized protein</fullName>
    </submittedName>
</protein>
<sequence>LEPVSELESRDAEGFTVLLKVIDAGRNQSEQNPTLFIEGLRQELSKFIPIPEIRMTLEYSSKSRSSAGLYFELTFSAHKYLTNEVNSDDSATHLAMLIKNLQTTNLQYGNYTKYLDQAVPAII</sequence>
<dbReference type="EMBL" id="RBNI01024344">
    <property type="protein sequence ID" value="RUO95980.1"/>
    <property type="molecule type" value="Genomic_DNA"/>
</dbReference>
<name>A0A432ZZT4_9FUNG</name>
<evidence type="ECO:0000313" key="2">
    <source>
        <dbReference type="Proteomes" id="UP000268093"/>
    </source>
</evidence>
<dbReference type="Proteomes" id="UP000268093">
    <property type="component" value="Unassembled WGS sequence"/>
</dbReference>
<comment type="caution">
    <text evidence="1">The sequence shown here is derived from an EMBL/GenBank/DDBJ whole genome shotgun (WGS) entry which is preliminary data.</text>
</comment>
<feature type="non-terminal residue" evidence="1">
    <location>
        <position position="1"/>
    </location>
</feature>
<keyword evidence="2" id="KW-1185">Reference proteome</keyword>
<feature type="non-terminal residue" evidence="1">
    <location>
        <position position="123"/>
    </location>
</feature>
<reference evidence="1 2" key="1">
    <citation type="journal article" date="2018" name="New Phytol.">
        <title>Phylogenomics of Endogonaceae and evolution of mycorrhizas within Mucoromycota.</title>
        <authorList>
            <person name="Chang Y."/>
            <person name="Desiro A."/>
            <person name="Na H."/>
            <person name="Sandor L."/>
            <person name="Lipzen A."/>
            <person name="Clum A."/>
            <person name="Barry K."/>
            <person name="Grigoriev I.V."/>
            <person name="Martin F.M."/>
            <person name="Stajich J.E."/>
            <person name="Smith M.E."/>
            <person name="Bonito G."/>
            <person name="Spatafora J.W."/>
        </authorList>
    </citation>
    <scope>NUCLEOTIDE SEQUENCE [LARGE SCALE GENOMIC DNA]</scope>
    <source>
        <strain evidence="1 2">GMNB39</strain>
    </source>
</reference>
<accession>A0A432ZZT4</accession>
<proteinExistence type="predicted"/>
<dbReference type="AlphaFoldDB" id="A0A432ZZT4"/>
<gene>
    <name evidence="1" type="ORF">BC936DRAFT_142858</name>
</gene>
<evidence type="ECO:0000313" key="1">
    <source>
        <dbReference type="EMBL" id="RUO95980.1"/>
    </source>
</evidence>
<organism evidence="1 2">
    <name type="scientific">Jimgerdemannia flammicorona</name>
    <dbReference type="NCBI Taxonomy" id="994334"/>
    <lineage>
        <taxon>Eukaryota</taxon>
        <taxon>Fungi</taxon>
        <taxon>Fungi incertae sedis</taxon>
        <taxon>Mucoromycota</taxon>
        <taxon>Mucoromycotina</taxon>
        <taxon>Endogonomycetes</taxon>
        <taxon>Endogonales</taxon>
        <taxon>Endogonaceae</taxon>
        <taxon>Jimgerdemannia</taxon>
    </lineage>
</organism>